<protein>
    <submittedName>
        <fullName evidence="2">Complex I NDUFA9 subunit family protein</fullName>
    </submittedName>
</protein>
<dbReference type="Pfam" id="PF13460">
    <property type="entry name" value="NAD_binding_10"/>
    <property type="match status" value="1"/>
</dbReference>
<dbReference type="InterPro" id="IPR051207">
    <property type="entry name" value="ComplexI_NDUFA9_subunit"/>
</dbReference>
<dbReference type="PANTHER" id="PTHR12126">
    <property type="entry name" value="NADH-UBIQUINONE OXIDOREDUCTASE 39 KDA SUBUNIT-RELATED"/>
    <property type="match status" value="1"/>
</dbReference>
<name>A0ABT6CK77_9SPHN</name>
<keyword evidence="3" id="KW-1185">Reference proteome</keyword>
<dbReference type="Gene3D" id="3.40.50.720">
    <property type="entry name" value="NAD(P)-binding Rossmann-like Domain"/>
    <property type="match status" value="1"/>
</dbReference>
<gene>
    <name evidence="2" type="ORF">POM99_13940</name>
</gene>
<comment type="caution">
    <text evidence="2">The sequence shown here is derived from an EMBL/GenBank/DDBJ whole genome shotgun (WGS) entry which is preliminary data.</text>
</comment>
<sequence>MAKGRARDLEGRLVALVGGTGFFGTHLAQELLERGARLRVCSRHPERCFRVKPLGVLGQVQAVAVDVTKPHTLAVALTGVDAVVNLVGAFDGDLNAVQAKGAGNVAAAARDAGATALVHVSAIGADAESPVAYARTKAAGEQAVLAAFPAATILRPSILFGEDDKFVNMFAGLIATFPVLPVFAPEAKFQPAFVDDAAEAVGNVLASPAAFAGKTFEVAGPEQVSMGELNRRIAAAQCRKRTFLELPDAVSGAIAGLTGWLPGAPLSRDQWALLQKGNVASGTLPGLAELGVRARPLELFIDRWMVRYRKYGRFGTKTRAA</sequence>
<organism evidence="2 3">
    <name type="scientific">Novosphingobium cyanobacteriorum</name>
    <dbReference type="NCBI Taxonomy" id="3024215"/>
    <lineage>
        <taxon>Bacteria</taxon>
        <taxon>Pseudomonadati</taxon>
        <taxon>Pseudomonadota</taxon>
        <taxon>Alphaproteobacteria</taxon>
        <taxon>Sphingomonadales</taxon>
        <taxon>Sphingomonadaceae</taxon>
        <taxon>Novosphingobium</taxon>
    </lineage>
</organism>
<evidence type="ECO:0000259" key="1">
    <source>
        <dbReference type="Pfam" id="PF13460"/>
    </source>
</evidence>
<dbReference type="Proteomes" id="UP001222770">
    <property type="component" value="Unassembled WGS sequence"/>
</dbReference>
<dbReference type="PANTHER" id="PTHR12126:SF11">
    <property type="entry name" value="NADH DEHYDROGENASE [UBIQUINONE] 1 ALPHA SUBCOMPLEX SUBUNIT 9, MITOCHONDRIAL"/>
    <property type="match status" value="1"/>
</dbReference>
<feature type="domain" description="NAD(P)-binding" evidence="1">
    <location>
        <begin position="18"/>
        <end position="159"/>
    </location>
</feature>
<dbReference type="RefSeq" id="WP_277278853.1">
    <property type="nucleotide sequence ID" value="NZ_JAROCY010000012.1"/>
</dbReference>
<evidence type="ECO:0000313" key="2">
    <source>
        <dbReference type="EMBL" id="MDF8334310.1"/>
    </source>
</evidence>
<reference evidence="2 3" key="1">
    <citation type="submission" date="2023-03" db="EMBL/GenBank/DDBJ databases">
        <title>Novosphingobium cyanobacteriorum sp. nov., isolated from a eutrophic reservoir during the Microcystis bloom period.</title>
        <authorList>
            <person name="Kang M."/>
            <person name="Le V."/>
            <person name="Ko S.-R."/>
            <person name="Lee S.-A."/>
            <person name="Ahn C.-Y."/>
        </authorList>
    </citation>
    <scope>NUCLEOTIDE SEQUENCE [LARGE SCALE GENOMIC DNA]</scope>
    <source>
        <strain evidence="2 3">HBC54</strain>
    </source>
</reference>
<dbReference type="InterPro" id="IPR036291">
    <property type="entry name" value="NAD(P)-bd_dom_sf"/>
</dbReference>
<proteinExistence type="predicted"/>
<dbReference type="InterPro" id="IPR016040">
    <property type="entry name" value="NAD(P)-bd_dom"/>
</dbReference>
<dbReference type="SUPFAM" id="SSF51735">
    <property type="entry name" value="NAD(P)-binding Rossmann-fold domains"/>
    <property type="match status" value="1"/>
</dbReference>
<accession>A0ABT6CK77</accession>
<dbReference type="CDD" id="cd05271">
    <property type="entry name" value="NDUFA9_like_SDR_a"/>
    <property type="match status" value="1"/>
</dbReference>
<dbReference type="EMBL" id="JAROCY010000012">
    <property type="protein sequence ID" value="MDF8334310.1"/>
    <property type="molecule type" value="Genomic_DNA"/>
</dbReference>
<evidence type="ECO:0000313" key="3">
    <source>
        <dbReference type="Proteomes" id="UP001222770"/>
    </source>
</evidence>